<dbReference type="PANTHER" id="PTHR16423">
    <property type="entry name" value="TREM-LIKE TRANSCRIPT PROTEIN"/>
    <property type="match status" value="1"/>
</dbReference>
<dbReference type="InterPro" id="IPR036179">
    <property type="entry name" value="Ig-like_dom_sf"/>
</dbReference>
<dbReference type="InterPro" id="IPR013783">
    <property type="entry name" value="Ig-like_fold"/>
</dbReference>
<keyword evidence="2" id="KW-1015">Disulfide bond</keyword>
<evidence type="ECO:0000256" key="3">
    <source>
        <dbReference type="ARBA" id="ARBA00023319"/>
    </source>
</evidence>
<dbReference type="InterPro" id="IPR007110">
    <property type="entry name" value="Ig-like_dom"/>
</dbReference>
<dbReference type="InterPro" id="IPR003599">
    <property type="entry name" value="Ig_sub"/>
</dbReference>
<evidence type="ECO:0000256" key="1">
    <source>
        <dbReference type="ARBA" id="ARBA00022729"/>
    </source>
</evidence>
<dbReference type="SMART" id="SM00409">
    <property type="entry name" value="IG"/>
    <property type="match status" value="1"/>
</dbReference>
<name>A0A8C3Y5Y7_CATUS</name>
<keyword evidence="1" id="KW-0732">Signal</keyword>
<keyword evidence="6" id="KW-1185">Reference proteome</keyword>
<dbReference type="InterPro" id="IPR013106">
    <property type="entry name" value="Ig_V-set"/>
</dbReference>
<feature type="domain" description="Ig-like" evidence="4">
    <location>
        <begin position="24"/>
        <end position="133"/>
    </location>
</feature>
<dbReference type="InterPro" id="IPR052314">
    <property type="entry name" value="Immune_rcpt_domain"/>
</dbReference>
<evidence type="ECO:0000313" key="6">
    <source>
        <dbReference type="Proteomes" id="UP000694563"/>
    </source>
</evidence>
<dbReference type="PANTHER" id="PTHR16423:SF6">
    <property type="entry name" value="TRIGGERING RECEPTOR EXPRESSED ON MYELOID CELLS 2-RELATED"/>
    <property type="match status" value="1"/>
</dbReference>
<proteinExistence type="predicted"/>
<dbReference type="AlphaFoldDB" id="A0A8C3Y5Y7"/>
<reference evidence="5" key="1">
    <citation type="submission" date="2020-10" db="EMBL/GenBank/DDBJ databases">
        <title>Catharus ustulatus (Swainson's thrush) genome, bCatUst1, primary haplotype v2.</title>
        <authorList>
            <person name="Delmore K."/>
            <person name="Vafadar M."/>
            <person name="Formenti G."/>
            <person name="Chow W."/>
            <person name="Pelan S."/>
            <person name="Howe K."/>
            <person name="Rhie A."/>
            <person name="Mountcastle J."/>
            <person name="Haase B."/>
            <person name="Fedrigo O."/>
            <person name="Jarvis E.D."/>
        </authorList>
    </citation>
    <scope>NUCLEOTIDE SEQUENCE [LARGE SCALE GENOMIC DNA]</scope>
</reference>
<dbReference type="PROSITE" id="PS50835">
    <property type="entry name" value="IG_LIKE"/>
    <property type="match status" value="1"/>
</dbReference>
<evidence type="ECO:0000313" key="5">
    <source>
        <dbReference type="Ensembl" id="ENSCUSP00005017948.1"/>
    </source>
</evidence>
<dbReference type="GO" id="GO:0009986">
    <property type="term" value="C:cell surface"/>
    <property type="evidence" value="ECO:0007669"/>
    <property type="project" value="TreeGrafter"/>
</dbReference>
<dbReference type="Proteomes" id="UP000694563">
    <property type="component" value="Chromosome 25"/>
</dbReference>
<dbReference type="Gene3D" id="2.60.40.10">
    <property type="entry name" value="Immunoglobulins"/>
    <property type="match status" value="1"/>
</dbReference>
<accession>A0A8C3Y5Y7</accession>
<reference evidence="5" key="3">
    <citation type="submission" date="2025-09" db="UniProtKB">
        <authorList>
            <consortium name="Ensembl"/>
        </authorList>
    </citation>
    <scope>IDENTIFICATION</scope>
</reference>
<organism evidence="5 6">
    <name type="scientific">Catharus ustulatus</name>
    <name type="common">Russet-backed thrush</name>
    <name type="synonym">Hylocichla ustulatus</name>
    <dbReference type="NCBI Taxonomy" id="91951"/>
    <lineage>
        <taxon>Eukaryota</taxon>
        <taxon>Metazoa</taxon>
        <taxon>Chordata</taxon>
        <taxon>Craniata</taxon>
        <taxon>Vertebrata</taxon>
        <taxon>Euteleostomi</taxon>
        <taxon>Archelosauria</taxon>
        <taxon>Archosauria</taxon>
        <taxon>Dinosauria</taxon>
        <taxon>Saurischia</taxon>
        <taxon>Theropoda</taxon>
        <taxon>Coelurosauria</taxon>
        <taxon>Aves</taxon>
        <taxon>Neognathae</taxon>
        <taxon>Neoaves</taxon>
        <taxon>Telluraves</taxon>
        <taxon>Australaves</taxon>
        <taxon>Passeriformes</taxon>
        <taxon>Turdidae</taxon>
        <taxon>Catharus</taxon>
    </lineage>
</organism>
<dbReference type="GO" id="GO:0038023">
    <property type="term" value="F:signaling receptor activity"/>
    <property type="evidence" value="ECO:0007669"/>
    <property type="project" value="TreeGrafter"/>
</dbReference>
<protein>
    <recommendedName>
        <fullName evidence="4">Ig-like domain-containing protein</fullName>
    </recommendedName>
</protein>
<dbReference type="Pfam" id="PF07686">
    <property type="entry name" value="V-set"/>
    <property type="match status" value="1"/>
</dbReference>
<sequence length="218" mass="23568">MQLQVIQCWGGAASVGCTLGSAHPGCFAGTQQLSAKVSETISVQCHYKITDYGAVTKAWCKMEGETCNVLATTSSEPSAENSTARDSVRIQDDRQQGIVTVTMQQLQLQDSGVYWCALQEPSALSRMEEVTLSVSRGGYGSGPLCGFQTPWAWIWQDPSVDSRLLVQLTPPPTLPVFASPTHKGLLMATTLWKSSRDGSRSTSVLCCSSLTWEQPQLS</sequence>
<dbReference type="SUPFAM" id="SSF48726">
    <property type="entry name" value="Immunoglobulin"/>
    <property type="match status" value="1"/>
</dbReference>
<dbReference type="Ensembl" id="ENSCUST00005018623.1">
    <property type="protein sequence ID" value="ENSCUSP00005017948.1"/>
    <property type="gene ID" value="ENSCUSG00005011502.1"/>
</dbReference>
<evidence type="ECO:0000259" key="4">
    <source>
        <dbReference type="PROSITE" id="PS50835"/>
    </source>
</evidence>
<reference evidence="5" key="2">
    <citation type="submission" date="2025-08" db="UniProtKB">
        <authorList>
            <consortium name="Ensembl"/>
        </authorList>
    </citation>
    <scope>IDENTIFICATION</scope>
</reference>
<evidence type="ECO:0000256" key="2">
    <source>
        <dbReference type="ARBA" id="ARBA00023157"/>
    </source>
</evidence>
<keyword evidence="3" id="KW-0393">Immunoglobulin domain</keyword>